<dbReference type="SUPFAM" id="SSF88659">
    <property type="entry name" value="Sigma3 and sigma4 domains of RNA polymerase sigma factors"/>
    <property type="match status" value="2"/>
</dbReference>
<dbReference type="GO" id="GO:0006352">
    <property type="term" value="P:DNA-templated transcription initiation"/>
    <property type="evidence" value="ECO:0007669"/>
    <property type="project" value="InterPro"/>
</dbReference>
<dbReference type="EMBL" id="PTJD01000004">
    <property type="protein sequence ID" value="PPK97440.1"/>
    <property type="molecule type" value="Genomic_DNA"/>
</dbReference>
<feature type="domain" description="RNA polymerase sigma-70 region 4" evidence="8">
    <location>
        <begin position="225"/>
        <end position="273"/>
    </location>
</feature>
<gene>
    <name evidence="9" type="ORF">CLV92_104261</name>
</gene>
<feature type="domain" description="RNA polymerase sigma-70 region 3" evidence="6">
    <location>
        <begin position="140"/>
        <end position="201"/>
    </location>
</feature>
<evidence type="ECO:0000256" key="5">
    <source>
        <dbReference type="SAM" id="MobiDB-lite"/>
    </source>
</evidence>
<reference evidence="9 10" key="1">
    <citation type="submission" date="2018-02" db="EMBL/GenBank/DDBJ databases">
        <title>Genomic Encyclopedia of Archaeal and Bacterial Type Strains, Phase II (KMG-II): from individual species to whole genera.</title>
        <authorList>
            <person name="Goeker M."/>
        </authorList>
    </citation>
    <scope>NUCLEOTIDE SEQUENCE [LARGE SCALE GENOMIC DNA]</scope>
    <source>
        <strain evidence="9 10">DSM 22857</strain>
    </source>
</reference>
<feature type="compositionally biased region" description="Basic and acidic residues" evidence="5">
    <location>
        <begin position="13"/>
        <end position="22"/>
    </location>
</feature>
<evidence type="ECO:0000259" key="7">
    <source>
        <dbReference type="Pfam" id="PF04542"/>
    </source>
</evidence>
<evidence type="ECO:0000256" key="2">
    <source>
        <dbReference type="ARBA" id="ARBA00023082"/>
    </source>
</evidence>
<dbReference type="Pfam" id="PF04539">
    <property type="entry name" value="Sigma70_r3"/>
    <property type="match status" value="1"/>
</dbReference>
<keyword evidence="1" id="KW-0805">Transcription regulation</keyword>
<dbReference type="Pfam" id="PF04545">
    <property type="entry name" value="Sigma70_r4"/>
    <property type="match status" value="1"/>
</dbReference>
<dbReference type="PRINTS" id="PR00046">
    <property type="entry name" value="SIGMA70FCT"/>
</dbReference>
<evidence type="ECO:0000259" key="8">
    <source>
        <dbReference type="Pfam" id="PF04545"/>
    </source>
</evidence>
<dbReference type="GO" id="GO:0003677">
    <property type="term" value="F:DNA binding"/>
    <property type="evidence" value="ECO:0007669"/>
    <property type="project" value="UniProtKB-KW"/>
</dbReference>
<keyword evidence="10" id="KW-1185">Reference proteome</keyword>
<dbReference type="Gene3D" id="1.20.120.1810">
    <property type="match status" value="1"/>
</dbReference>
<organism evidence="9 10">
    <name type="scientific">Kineococcus xinjiangensis</name>
    <dbReference type="NCBI Taxonomy" id="512762"/>
    <lineage>
        <taxon>Bacteria</taxon>
        <taxon>Bacillati</taxon>
        <taxon>Actinomycetota</taxon>
        <taxon>Actinomycetes</taxon>
        <taxon>Kineosporiales</taxon>
        <taxon>Kineosporiaceae</taxon>
        <taxon>Kineococcus</taxon>
    </lineage>
</organism>
<keyword evidence="3" id="KW-0238">DNA-binding</keyword>
<dbReference type="InterPro" id="IPR013325">
    <property type="entry name" value="RNA_pol_sigma_r2"/>
</dbReference>
<evidence type="ECO:0000256" key="4">
    <source>
        <dbReference type="ARBA" id="ARBA00023163"/>
    </source>
</evidence>
<evidence type="ECO:0000259" key="6">
    <source>
        <dbReference type="Pfam" id="PF04539"/>
    </source>
</evidence>
<dbReference type="SUPFAM" id="SSF88946">
    <property type="entry name" value="Sigma2 domain of RNA polymerase sigma factors"/>
    <property type="match status" value="1"/>
</dbReference>
<proteinExistence type="predicted"/>
<keyword evidence="4" id="KW-0804">Transcription</keyword>
<evidence type="ECO:0000256" key="3">
    <source>
        <dbReference type="ARBA" id="ARBA00023125"/>
    </source>
</evidence>
<keyword evidence="2" id="KW-0731">Sigma factor</keyword>
<dbReference type="Gene3D" id="1.10.10.10">
    <property type="entry name" value="Winged helix-like DNA-binding domain superfamily/Winged helix DNA-binding domain"/>
    <property type="match status" value="2"/>
</dbReference>
<feature type="region of interest" description="Disordered" evidence="5">
    <location>
        <begin position="1"/>
        <end position="33"/>
    </location>
</feature>
<dbReference type="InterPro" id="IPR036388">
    <property type="entry name" value="WH-like_DNA-bd_sf"/>
</dbReference>
<evidence type="ECO:0000313" key="10">
    <source>
        <dbReference type="Proteomes" id="UP000239485"/>
    </source>
</evidence>
<dbReference type="InterPro" id="IPR007624">
    <property type="entry name" value="RNA_pol_sigma70_r3"/>
</dbReference>
<dbReference type="NCBIfam" id="TIGR02937">
    <property type="entry name" value="sigma70-ECF"/>
    <property type="match status" value="1"/>
</dbReference>
<dbReference type="InterPro" id="IPR014284">
    <property type="entry name" value="RNA_pol_sigma-70_dom"/>
</dbReference>
<dbReference type="InterPro" id="IPR013324">
    <property type="entry name" value="RNA_pol_sigma_r3/r4-like"/>
</dbReference>
<dbReference type="InterPro" id="IPR014322">
    <property type="entry name" value="RNA_pol_sigma-B/F/G"/>
</dbReference>
<feature type="domain" description="RNA polymerase sigma-70 region 2" evidence="7">
    <location>
        <begin position="61"/>
        <end position="129"/>
    </location>
</feature>
<accession>A0A2S6ITD2</accession>
<comment type="caution">
    <text evidence="9">The sequence shown here is derived from an EMBL/GenBank/DDBJ whole genome shotgun (WGS) entry which is preliminary data.</text>
</comment>
<sequence length="281" mass="31488">MVPWGRRANGGGRSHEDGRVAHVDAQGMSETDARREATARLFTEMTHAGEEQRQRLREEVIRLNMPVATSIAMRYRGRGESIDDLVQVASLGLVKAVDGYDPGRGRDFLAYAVPTISGEVKRHFRDRGWDIRPPRRIQELRASVEAAQEVLVQRLDRSPTVSEVARYLDVDIEDVTECLASVELYHVRSVDQQVDSAGELSLAETLGGPDPRLEHVVDSVSLRPLLKQLPPRDKRILSLRFDHGWTQSQIADDVGVTQMQVSRLLSQVLAKLRRQLDAEAA</sequence>
<protein>
    <submittedName>
        <fullName evidence="9">RNA polymerase sigma-B factor</fullName>
    </submittedName>
</protein>
<dbReference type="PANTHER" id="PTHR30385">
    <property type="entry name" value="SIGMA FACTOR F FLAGELLAR"/>
    <property type="match status" value="1"/>
</dbReference>
<evidence type="ECO:0000256" key="1">
    <source>
        <dbReference type="ARBA" id="ARBA00023015"/>
    </source>
</evidence>
<dbReference type="PANTHER" id="PTHR30385:SF4">
    <property type="entry name" value="RNA POLYMERASE SIGMA-E FACTOR"/>
    <property type="match status" value="1"/>
</dbReference>
<dbReference type="InterPro" id="IPR007630">
    <property type="entry name" value="RNA_pol_sigma70_r4"/>
</dbReference>
<dbReference type="Pfam" id="PF04542">
    <property type="entry name" value="Sigma70_r2"/>
    <property type="match status" value="1"/>
</dbReference>
<dbReference type="NCBIfam" id="TIGR02980">
    <property type="entry name" value="SigBFG"/>
    <property type="match status" value="1"/>
</dbReference>
<name>A0A2S6ITD2_9ACTN</name>
<dbReference type="CDD" id="cd06171">
    <property type="entry name" value="Sigma70_r4"/>
    <property type="match status" value="1"/>
</dbReference>
<evidence type="ECO:0000313" key="9">
    <source>
        <dbReference type="EMBL" id="PPK97440.1"/>
    </source>
</evidence>
<dbReference type="AlphaFoldDB" id="A0A2S6ITD2"/>
<dbReference type="InterPro" id="IPR007627">
    <property type="entry name" value="RNA_pol_sigma70_r2"/>
</dbReference>
<dbReference type="GO" id="GO:0016987">
    <property type="term" value="F:sigma factor activity"/>
    <property type="evidence" value="ECO:0007669"/>
    <property type="project" value="UniProtKB-KW"/>
</dbReference>
<dbReference type="Proteomes" id="UP000239485">
    <property type="component" value="Unassembled WGS sequence"/>
</dbReference>
<dbReference type="InterPro" id="IPR000943">
    <property type="entry name" value="RNA_pol_sigma70"/>
</dbReference>